<dbReference type="Proteomes" id="UP000028643">
    <property type="component" value="Unassembled WGS sequence"/>
</dbReference>
<dbReference type="RefSeq" id="WP_047577092.1">
    <property type="nucleotide sequence ID" value="NZ_JPQT01000119.1"/>
</dbReference>
<dbReference type="AlphaFoldDB" id="A0A085V0C2"/>
<sequence length="154" mass="16493">MRLLSVKNKAFILSAVATIGFASVLQAAPQLSIDVHRDPNCGCCSKWMAYLKEHGYTVVDHLEDNMSQVKEKLGVPAQLGSCHTGVVNGKFVEGHVPVEQIAELTRRTDLIGVAAPGMPMGSPGMESGDRRSAYQIIGLTKAGAEEVIADYPAR</sequence>
<organism evidence="2 3">
    <name type="scientific">Pseudomonas syringae</name>
    <dbReference type="NCBI Taxonomy" id="317"/>
    <lineage>
        <taxon>Bacteria</taxon>
        <taxon>Pseudomonadati</taxon>
        <taxon>Pseudomonadota</taxon>
        <taxon>Gammaproteobacteria</taxon>
        <taxon>Pseudomonadales</taxon>
        <taxon>Pseudomonadaceae</taxon>
        <taxon>Pseudomonas</taxon>
    </lineage>
</organism>
<gene>
    <name evidence="2" type="ORF">IV02_19735</name>
</gene>
<evidence type="ECO:0000313" key="3">
    <source>
        <dbReference type="Proteomes" id="UP000028643"/>
    </source>
</evidence>
<dbReference type="SUPFAM" id="SSF52833">
    <property type="entry name" value="Thioredoxin-like"/>
    <property type="match status" value="1"/>
</dbReference>
<accession>A0A085V0C2</accession>
<feature type="signal peptide" evidence="1">
    <location>
        <begin position="1"/>
        <end position="27"/>
    </location>
</feature>
<evidence type="ECO:0000256" key="1">
    <source>
        <dbReference type="SAM" id="SignalP"/>
    </source>
</evidence>
<dbReference type="InterPro" id="IPR036249">
    <property type="entry name" value="Thioredoxin-like_sf"/>
</dbReference>
<comment type="caution">
    <text evidence="2">The sequence shown here is derived from an EMBL/GenBank/DDBJ whole genome shotgun (WGS) entry which is preliminary data.</text>
</comment>
<evidence type="ECO:0000313" key="2">
    <source>
        <dbReference type="EMBL" id="KFE48885.1"/>
    </source>
</evidence>
<dbReference type="Pfam" id="PF04214">
    <property type="entry name" value="DUF411"/>
    <property type="match status" value="1"/>
</dbReference>
<dbReference type="PATRIC" id="fig|317.174.peg.4037"/>
<name>A0A085V0C2_PSESX</name>
<keyword evidence="1" id="KW-0732">Signal</keyword>
<proteinExistence type="predicted"/>
<reference evidence="2 3" key="1">
    <citation type="submission" date="2014-07" db="EMBL/GenBank/DDBJ databases">
        <title>Draft Genome Sequences of Environmental Pseudomonas syringae strains.</title>
        <authorList>
            <person name="Baltrus D.A."/>
            <person name="Berge O."/>
            <person name="Morris C."/>
        </authorList>
    </citation>
    <scope>NUCLEOTIDE SEQUENCE [LARGE SCALE GENOMIC DNA]</scope>
    <source>
        <strain evidence="2 3">CEB003</strain>
    </source>
</reference>
<feature type="chain" id="PRO_5001798356" evidence="1">
    <location>
        <begin position="28"/>
        <end position="154"/>
    </location>
</feature>
<protein>
    <submittedName>
        <fullName evidence="2">Metal-binding protein</fullName>
    </submittedName>
</protein>
<dbReference type="EMBL" id="JPQT01000119">
    <property type="protein sequence ID" value="KFE48885.1"/>
    <property type="molecule type" value="Genomic_DNA"/>
</dbReference>
<dbReference type="InterPro" id="IPR007332">
    <property type="entry name" value="DUF411"/>
</dbReference>